<evidence type="ECO:0000313" key="3">
    <source>
        <dbReference type="EMBL" id="KAJ7361237.1"/>
    </source>
</evidence>
<keyword evidence="1" id="KW-1133">Transmembrane helix</keyword>
<dbReference type="Proteomes" id="UP001218218">
    <property type="component" value="Unassembled WGS sequence"/>
</dbReference>
<evidence type="ECO:0000256" key="1">
    <source>
        <dbReference type="SAM" id="Phobius"/>
    </source>
</evidence>
<organism evidence="3 4">
    <name type="scientific">Mycena albidolilacea</name>
    <dbReference type="NCBI Taxonomy" id="1033008"/>
    <lineage>
        <taxon>Eukaryota</taxon>
        <taxon>Fungi</taxon>
        <taxon>Dikarya</taxon>
        <taxon>Basidiomycota</taxon>
        <taxon>Agaricomycotina</taxon>
        <taxon>Agaricomycetes</taxon>
        <taxon>Agaricomycetidae</taxon>
        <taxon>Agaricales</taxon>
        <taxon>Marasmiineae</taxon>
        <taxon>Mycenaceae</taxon>
        <taxon>Mycena</taxon>
    </lineage>
</organism>
<keyword evidence="1" id="KW-0812">Transmembrane</keyword>
<reference evidence="3" key="1">
    <citation type="submission" date="2023-03" db="EMBL/GenBank/DDBJ databases">
        <title>Massive genome expansion in bonnet fungi (Mycena s.s.) driven by repeated elements and novel gene families across ecological guilds.</title>
        <authorList>
            <consortium name="Lawrence Berkeley National Laboratory"/>
            <person name="Harder C.B."/>
            <person name="Miyauchi S."/>
            <person name="Viragh M."/>
            <person name="Kuo A."/>
            <person name="Thoen E."/>
            <person name="Andreopoulos B."/>
            <person name="Lu D."/>
            <person name="Skrede I."/>
            <person name="Drula E."/>
            <person name="Henrissat B."/>
            <person name="Morin E."/>
            <person name="Kohler A."/>
            <person name="Barry K."/>
            <person name="LaButti K."/>
            <person name="Morin E."/>
            <person name="Salamov A."/>
            <person name="Lipzen A."/>
            <person name="Mereny Z."/>
            <person name="Hegedus B."/>
            <person name="Baldrian P."/>
            <person name="Stursova M."/>
            <person name="Weitz H."/>
            <person name="Taylor A."/>
            <person name="Grigoriev I.V."/>
            <person name="Nagy L.G."/>
            <person name="Martin F."/>
            <person name="Kauserud H."/>
        </authorList>
    </citation>
    <scope>NUCLEOTIDE SEQUENCE</scope>
    <source>
        <strain evidence="3">CBHHK002</strain>
    </source>
</reference>
<feature type="transmembrane region" description="Helical" evidence="1">
    <location>
        <begin position="219"/>
        <end position="243"/>
    </location>
</feature>
<proteinExistence type="predicted"/>
<dbReference type="AlphaFoldDB" id="A0AAD7F187"/>
<feature type="signal peptide" evidence="2">
    <location>
        <begin position="1"/>
        <end position="23"/>
    </location>
</feature>
<sequence length="274" mass="29432">MPWPHTLLLLLLAALPLPHPARANTEIANFAASERTDAPLLRARGWPVLRPRSTTRWALARAPRGTPLVTVCAAVPASAESDSGSESQPEVGCPYEHWFALDLPEAEAAHARWTLRLSWDASTPTDFTLDVLDPRAAAALLLIPPEVGIALPPPTTRKYARIRAVDAGVRTPGAAWVPSVWRVLEWIAPSDSSEAVEDSDAKENDAPEPVELHIALEPLLLGVLPAGLVPFLLVAAAMLGALLHPKGVLGRVQRGVEGVVKEARAELAVRDKEE</sequence>
<dbReference type="EMBL" id="JARIHO010000005">
    <property type="protein sequence ID" value="KAJ7361237.1"/>
    <property type="molecule type" value="Genomic_DNA"/>
</dbReference>
<evidence type="ECO:0000256" key="2">
    <source>
        <dbReference type="SAM" id="SignalP"/>
    </source>
</evidence>
<protein>
    <submittedName>
        <fullName evidence="3">Uncharacterized protein</fullName>
    </submittedName>
</protein>
<keyword evidence="4" id="KW-1185">Reference proteome</keyword>
<comment type="caution">
    <text evidence="3">The sequence shown here is derived from an EMBL/GenBank/DDBJ whole genome shotgun (WGS) entry which is preliminary data.</text>
</comment>
<accession>A0AAD7F187</accession>
<keyword evidence="2" id="KW-0732">Signal</keyword>
<name>A0AAD7F187_9AGAR</name>
<gene>
    <name evidence="3" type="ORF">DFH08DRAFT_1032028</name>
</gene>
<feature type="chain" id="PRO_5042072980" evidence="2">
    <location>
        <begin position="24"/>
        <end position="274"/>
    </location>
</feature>
<evidence type="ECO:0000313" key="4">
    <source>
        <dbReference type="Proteomes" id="UP001218218"/>
    </source>
</evidence>
<keyword evidence="1" id="KW-0472">Membrane</keyword>